<protein>
    <recommendedName>
        <fullName evidence="3">Tetratricopeptide repeat protein</fullName>
    </recommendedName>
</protein>
<dbReference type="RefSeq" id="WP_310032456.1">
    <property type="nucleotide sequence ID" value="NZ_JAVDRL010000007.1"/>
</dbReference>
<dbReference type="Proteomes" id="UP001262754">
    <property type="component" value="Unassembled WGS sequence"/>
</dbReference>
<name>A0ABU1N2C1_9CAUL</name>
<gene>
    <name evidence="1" type="ORF">J2800_002849</name>
</gene>
<organism evidence="1 2">
    <name type="scientific">Caulobacter rhizosphaerae</name>
    <dbReference type="NCBI Taxonomy" id="2010972"/>
    <lineage>
        <taxon>Bacteria</taxon>
        <taxon>Pseudomonadati</taxon>
        <taxon>Pseudomonadota</taxon>
        <taxon>Alphaproteobacteria</taxon>
        <taxon>Caulobacterales</taxon>
        <taxon>Caulobacteraceae</taxon>
        <taxon>Caulobacter</taxon>
    </lineage>
</organism>
<proteinExistence type="predicted"/>
<evidence type="ECO:0000313" key="1">
    <source>
        <dbReference type="EMBL" id="MDR6532096.1"/>
    </source>
</evidence>
<comment type="caution">
    <text evidence="1">The sequence shown here is derived from an EMBL/GenBank/DDBJ whole genome shotgun (WGS) entry which is preliminary data.</text>
</comment>
<accession>A0ABU1N2C1</accession>
<evidence type="ECO:0008006" key="3">
    <source>
        <dbReference type="Google" id="ProtNLM"/>
    </source>
</evidence>
<reference evidence="1 2" key="1">
    <citation type="submission" date="2023-07" db="EMBL/GenBank/DDBJ databases">
        <title>Sorghum-associated microbial communities from plants grown in Nebraska, USA.</title>
        <authorList>
            <person name="Schachtman D."/>
        </authorList>
    </citation>
    <scope>NUCLEOTIDE SEQUENCE [LARGE SCALE GENOMIC DNA]</scope>
    <source>
        <strain evidence="1 2">DS2154</strain>
    </source>
</reference>
<dbReference type="SUPFAM" id="SSF48452">
    <property type="entry name" value="TPR-like"/>
    <property type="match status" value="1"/>
</dbReference>
<keyword evidence="2" id="KW-1185">Reference proteome</keyword>
<dbReference type="Gene3D" id="1.25.40.10">
    <property type="entry name" value="Tetratricopeptide repeat domain"/>
    <property type="match status" value="1"/>
</dbReference>
<evidence type="ECO:0000313" key="2">
    <source>
        <dbReference type="Proteomes" id="UP001262754"/>
    </source>
</evidence>
<dbReference type="EMBL" id="JAVDRL010000007">
    <property type="protein sequence ID" value="MDR6532096.1"/>
    <property type="molecule type" value="Genomic_DNA"/>
</dbReference>
<sequence length="511" mass="55939">MIKWSAAAEGADRRSVVLGLLALSAAGEMARAETAPTGSWRRAETSRFVIHGPVGEDVLRDYAARLEDFDMVLRSMHGLPINAAPPRKLDIYLVRGAAMMRRARPDADETLRGYYVADAAGIACVATVGRAKEAENDDVMLHEYVHHFMKQYFNFAYAPWLVEGYAEYFMTTDIRGDSIVVGKFNSNRAAWLMQSDWLPLDKLLSERPRVGDPKWVNYYPQAWLLTHYMMSDPARYAQLQAYMKAVGGGAPSVPAMEAATGKTLAVLQKDLRDYTRTQLPVSAFTRKRSRPVEVTVTVMPASADDLLLETVRMISPVGDTAARKAFAEDVARRAARYPGDPLAERALARARLQAEDFALAQVVIERRLAAAPDDVEALELKALILMAMGDADPAQQPALYRQASLVLGQAFKIDGARYQILLAYARSRSLSPGYPSDNVMEGLLLAAELAPQVADVTLQAVQALAMRGDYARAVVLLRPLANDPHGGGATLRDLLARMEAEAAKATGKAGQ</sequence>
<dbReference type="InterPro" id="IPR011990">
    <property type="entry name" value="TPR-like_helical_dom_sf"/>
</dbReference>